<gene>
    <name evidence="3" type="ORF">WH52_05790</name>
</gene>
<dbReference type="InParanoid" id="A0A1Y2PCS4"/>
<evidence type="ECO:0000313" key="4">
    <source>
        <dbReference type="Proteomes" id="UP000194221"/>
    </source>
</evidence>
<dbReference type="EMBL" id="LAPZ01000003">
    <property type="protein sequence ID" value="OSY88284.1"/>
    <property type="molecule type" value="Genomic_DNA"/>
</dbReference>
<dbReference type="RefSeq" id="WP_086030004.1">
    <property type="nucleotide sequence ID" value="NZ_LAPZ01000003.1"/>
</dbReference>
<keyword evidence="1" id="KW-0175">Coiled coil</keyword>
<name>A0A1Y2PCS4_9FLAO</name>
<evidence type="ECO:0000256" key="1">
    <source>
        <dbReference type="SAM" id="Coils"/>
    </source>
</evidence>
<keyword evidence="2" id="KW-0732">Signal</keyword>
<feature type="chain" id="PRO_5013299667" evidence="2">
    <location>
        <begin position="19"/>
        <end position="357"/>
    </location>
</feature>
<dbReference type="OrthoDB" id="1467432at2"/>
<dbReference type="Proteomes" id="UP000194221">
    <property type="component" value="Unassembled WGS sequence"/>
</dbReference>
<evidence type="ECO:0000313" key="3">
    <source>
        <dbReference type="EMBL" id="OSY88284.1"/>
    </source>
</evidence>
<keyword evidence="4" id="KW-1185">Reference proteome</keyword>
<protein>
    <submittedName>
        <fullName evidence="3">Uncharacterized protein</fullName>
    </submittedName>
</protein>
<dbReference type="STRING" id="1635173.WH52_05790"/>
<proteinExistence type="predicted"/>
<evidence type="ECO:0000256" key="2">
    <source>
        <dbReference type="SAM" id="SignalP"/>
    </source>
</evidence>
<organism evidence="3 4">
    <name type="scientific">Tenacibaculum holothuriorum</name>
    <dbReference type="NCBI Taxonomy" id="1635173"/>
    <lineage>
        <taxon>Bacteria</taxon>
        <taxon>Pseudomonadati</taxon>
        <taxon>Bacteroidota</taxon>
        <taxon>Flavobacteriia</taxon>
        <taxon>Flavobacteriales</taxon>
        <taxon>Flavobacteriaceae</taxon>
        <taxon>Tenacibaculum</taxon>
    </lineage>
</organism>
<accession>A0A1Y2PCS4</accession>
<feature type="coiled-coil region" evidence="1">
    <location>
        <begin position="47"/>
        <end position="79"/>
    </location>
</feature>
<comment type="caution">
    <text evidence="3">The sequence shown here is derived from an EMBL/GenBank/DDBJ whole genome shotgun (WGS) entry which is preliminary data.</text>
</comment>
<reference evidence="3 4" key="1">
    <citation type="submission" date="2015-03" db="EMBL/GenBank/DDBJ databases">
        <title>Genome sequence of Tenacibaculum sp. S2-2, isolated from intestinal microbiota of sea cucumber, Apostichopus japonicas.</title>
        <authorList>
            <person name="Shao Z."/>
            <person name="Wang L."/>
            <person name="Li X."/>
        </authorList>
    </citation>
    <scope>NUCLEOTIDE SEQUENCE [LARGE SCALE GENOMIC DNA]</scope>
    <source>
        <strain evidence="3 4">S2-2</strain>
    </source>
</reference>
<dbReference type="AlphaFoldDB" id="A0A1Y2PCS4"/>
<feature type="signal peptide" evidence="2">
    <location>
        <begin position="1"/>
        <end position="18"/>
    </location>
</feature>
<sequence>MRKILLFLVFTSILNVNAQKCFTGKVEDLKKLTTRPLAVVVMPEEGNETIEELKKKISKTKKEKKKKKLQKELDDLIYNIKYFNTTVKEVVPEYWKLNDAQNITYLTKEEIEKLRKEKSTEFAVLNLTPDEVSVSGYNMYYTMSFNLMTYGKSEKKRTKATYRNHLVNTNFNYPKTNFKNKNQKKLIEELEFEKEGKAKVLSKENIIVTLILAQNIIEEALKTGEKISFHKYAENQSDKNKKELVGKKLLIQSAISGSKLYKQFEKYKDRVELVSAKRIADAIINKEDVYIGFPLIKKYVKAKSSFGPVGFVSALTMDHKVVFNPSKGKIISFRNAPSPLNYRSFKRKDIEKLFVAE</sequence>